<name>A0CEL3_PARTE</name>
<dbReference type="RefSeq" id="XP_001436627.1">
    <property type="nucleotide sequence ID" value="XM_001436590.1"/>
</dbReference>
<protein>
    <submittedName>
        <fullName evidence="1">Uncharacterized protein</fullName>
    </submittedName>
</protein>
<evidence type="ECO:0000313" key="1">
    <source>
        <dbReference type="EMBL" id="CAK69230.1"/>
    </source>
</evidence>
<keyword evidence="2" id="KW-1185">Reference proteome</keyword>
<dbReference type="EMBL" id="CT868065">
    <property type="protein sequence ID" value="CAK69230.1"/>
    <property type="molecule type" value="Genomic_DNA"/>
</dbReference>
<dbReference type="GeneID" id="5022412"/>
<dbReference type="HOGENOM" id="CLU_3054478_0_0_1"/>
<accession>A0CEL3</accession>
<proteinExistence type="predicted"/>
<dbReference type="AlphaFoldDB" id="A0CEL3"/>
<reference evidence="1 2" key="1">
    <citation type="journal article" date="2006" name="Nature">
        <title>Global trends of whole-genome duplications revealed by the ciliate Paramecium tetraurelia.</title>
        <authorList>
            <consortium name="Genoscope"/>
            <person name="Aury J.-M."/>
            <person name="Jaillon O."/>
            <person name="Duret L."/>
            <person name="Noel B."/>
            <person name="Jubin C."/>
            <person name="Porcel B.M."/>
            <person name="Segurens B."/>
            <person name="Daubin V."/>
            <person name="Anthouard V."/>
            <person name="Aiach N."/>
            <person name="Arnaiz O."/>
            <person name="Billaut A."/>
            <person name="Beisson J."/>
            <person name="Blanc I."/>
            <person name="Bouhouche K."/>
            <person name="Camara F."/>
            <person name="Duharcourt S."/>
            <person name="Guigo R."/>
            <person name="Gogendeau D."/>
            <person name="Katinka M."/>
            <person name="Keller A.-M."/>
            <person name="Kissmehl R."/>
            <person name="Klotz C."/>
            <person name="Koll F."/>
            <person name="Le Moue A."/>
            <person name="Lepere C."/>
            <person name="Malinsky S."/>
            <person name="Nowacki M."/>
            <person name="Nowak J.K."/>
            <person name="Plattner H."/>
            <person name="Poulain J."/>
            <person name="Ruiz F."/>
            <person name="Serrano V."/>
            <person name="Zagulski M."/>
            <person name="Dessen P."/>
            <person name="Betermier M."/>
            <person name="Weissenbach J."/>
            <person name="Scarpelli C."/>
            <person name="Schachter V."/>
            <person name="Sperling L."/>
            <person name="Meyer E."/>
            <person name="Cohen J."/>
            <person name="Wincker P."/>
        </authorList>
    </citation>
    <scope>NUCLEOTIDE SEQUENCE [LARGE SCALE GENOMIC DNA]</scope>
    <source>
        <strain evidence="1 2">Stock d4-2</strain>
    </source>
</reference>
<dbReference type="KEGG" id="ptm:GSPATT00037668001"/>
<sequence length="54" mass="6451">MITNSNQQRRYSKYFSSFLILNLRLEILIFSKLLVILSNIPKKVGFKFLEIQLM</sequence>
<evidence type="ECO:0000313" key="2">
    <source>
        <dbReference type="Proteomes" id="UP000000600"/>
    </source>
</evidence>
<organism evidence="1 2">
    <name type="scientific">Paramecium tetraurelia</name>
    <dbReference type="NCBI Taxonomy" id="5888"/>
    <lineage>
        <taxon>Eukaryota</taxon>
        <taxon>Sar</taxon>
        <taxon>Alveolata</taxon>
        <taxon>Ciliophora</taxon>
        <taxon>Intramacronucleata</taxon>
        <taxon>Oligohymenophorea</taxon>
        <taxon>Peniculida</taxon>
        <taxon>Parameciidae</taxon>
        <taxon>Paramecium</taxon>
    </lineage>
</organism>
<gene>
    <name evidence="1" type="ORF">GSPATT00037668001</name>
</gene>
<dbReference type="InParanoid" id="A0CEL3"/>
<dbReference type="Proteomes" id="UP000000600">
    <property type="component" value="Unassembled WGS sequence"/>
</dbReference>